<evidence type="ECO:0000313" key="2">
    <source>
        <dbReference type="Proteomes" id="UP000694892"/>
    </source>
</evidence>
<dbReference type="Proteomes" id="UP000694892">
    <property type="component" value="Chromosome 3S"/>
</dbReference>
<sequence length="75" mass="8706">MYVVYIYLTDVKCILCHCTPEKVLGFHLEGLNLMDFVFFQPDITKSCCFSSLKNTGLVTRSLYFRGCSFQKYCLL</sequence>
<dbReference type="EMBL" id="CM004471">
    <property type="protein sequence ID" value="OCT87220.1"/>
    <property type="molecule type" value="Genomic_DNA"/>
</dbReference>
<organism evidence="1 2">
    <name type="scientific">Xenopus laevis</name>
    <name type="common">African clawed frog</name>
    <dbReference type="NCBI Taxonomy" id="8355"/>
    <lineage>
        <taxon>Eukaryota</taxon>
        <taxon>Metazoa</taxon>
        <taxon>Chordata</taxon>
        <taxon>Craniata</taxon>
        <taxon>Vertebrata</taxon>
        <taxon>Euteleostomi</taxon>
        <taxon>Amphibia</taxon>
        <taxon>Batrachia</taxon>
        <taxon>Anura</taxon>
        <taxon>Pipoidea</taxon>
        <taxon>Pipidae</taxon>
        <taxon>Xenopodinae</taxon>
        <taxon>Xenopus</taxon>
        <taxon>Xenopus</taxon>
    </lineage>
</organism>
<reference evidence="2" key="1">
    <citation type="journal article" date="2016" name="Nature">
        <title>Genome evolution in the allotetraploid frog Xenopus laevis.</title>
        <authorList>
            <person name="Session A.M."/>
            <person name="Uno Y."/>
            <person name="Kwon T."/>
            <person name="Chapman J.A."/>
            <person name="Toyoda A."/>
            <person name="Takahashi S."/>
            <person name="Fukui A."/>
            <person name="Hikosaka A."/>
            <person name="Suzuki A."/>
            <person name="Kondo M."/>
            <person name="van Heeringen S.J."/>
            <person name="Quigley I."/>
            <person name="Heinz S."/>
            <person name="Ogino H."/>
            <person name="Ochi H."/>
            <person name="Hellsten U."/>
            <person name="Lyons J.B."/>
            <person name="Simakov O."/>
            <person name="Putnam N."/>
            <person name="Stites J."/>
            <person name="Kuroki Y."/>
            <person name="Tanaka T."/>
            <person name="Michiue T."/>
            <person name="Watanabe M."/>
            <person name="Bogdanovic O."/>
            <person name="Lister R."/>
            <person name="Georgiou G."/>
            <person name="Paranjpe S.S."/>
            <person name="van Kruijsbergen I."/>
            <person name="Shu S."/>
            <person name="Carlson J."/>
            <person name="Kinoshita T."/>
            <person name="Ohta Y."/>
            <person name="Mawaribuchi S."/>
            <person name="Jenkins J."/>
            <person name="Grimwood J."/>
            <person name="Schmutz J."/>
            <person name="Mitros T."/>
            <person name="Mozaffari S.V."/>
            <person name="Suzuki Y."/>
            <person name="Haramoto Y."/>
            <person name="Yamamoto T.S."/>
            <person name="Takagi C."/>
            <person name="Heald R."/>
            <person name="Miller K."/>
            <person name="Haudenschild C."/>
            <person name="Kitzman J."/>
            <person name="Nakayama T."/>
            <person name="Izutsu Y."/>
            <person name="Robert J."/>
            <person name="Fortriede J."/>
            <person name="Burns K."/>
            <person name="Lotay V."/>
            <person name="Karimi K."/>
            <person name="Yasuoka Y."/>
            <person name="Dichmann D.S."/>
            <person name="Flajnik M.F."/>
            <person name="Houston D.W."/>
            <person name="Shendure J."/>
            <person name="DuPasquier L."/>
            <person name="Vize P.D."/>
            <person name="Zorn A.M."/>
            <person name="Ito M."/>
            <person name="Marcotte E.M."/>
            <person name="Wallingford J.B."/>
            <person name="Ito Y."/>
            <person name="Asashima M."/>
            <person name="Ueno N."/>
            <person name="Matsuda Y."/>
            <person name="Veenstra G.J."/>
            <person name="Fujiyama A."/>
            <person name="Harland R.M."/>
            <person name="Taira M."/>
            <person name="Rokhsar D.S."/>
        </authorList>
    </citation>
    <scope>NUCLEOTIDE SEQUENCE [LARGE SCALE GENOMIC DNA]</scope>
    <source>
        <strain evidence="2">J</strain>
    </source>
</reference>
<accession>A0A974D9H8</accession>
<proteinExistence type="predicted"/>
<name>A0A974D9H8_XENLA</name>
<protein>
    <submittedName>
        <fullName evidence="1">Uncharacterized protein</fullName>
    </submittedName>
</protein>
<evidence type="ECO:0000313" key="1">
    <source>
        <dbReference type="EMBL" id="OCT87220.1"/>
    </source>
</evidence>
<dbReference type="AlphaFoldDB" id="A0A974D9H8"/>
<gene>
    <name evidence="1" type="ORF">XELAEV_18020918mg</name>
</gene>